<keyword evidence="1" id="KW-1133">Transmembrane helix</keyword>
<name>A0A179VC44_9MYCO</name>
<comment type="caution">
    <text evidence="2">The sequence shown here is derived from an EMBL/GenBank/DDBJ whole genome shotgun (WGS) entry which is preliminary data.</text>
</comment>
<dbReference type="RefSeq" id="WP_064630356.1">
    <property type="nucleotide sequence ID" value="NZ_LQYE01000014.1"/>
</dbReference>
<dbReference type="SUPFAM" id="SSF53300">
    <property type="entry name" value="vWA-like"/>
    <property type="match status" value="1"/>
</dbReference>
<dbReference type="InterPro" id="IPR036465">
    <property type="entry name" value="vWFA_dom_sf"/>
</dbReference>
<gene>
    <name evidence="2" type="ORF">AWB85_24745</name>
</gene>
<feature type="transmembrane region" description="Helical" evidence="1">
    <location>
        <begin position="316"/>
        <end position="336"/>
    </location>
</feature>
<protein>
    <recommendedName>
        <fullName evidence="4">VWFA domain-containing protein</fullName>
    </recommendedName>
</protein>
<evidence type="ECO:0000313" key="3">
    <source>
        <dbReference type="Proteomes" id="UP000186919"/>
    </source>
</evidence>
<proteinExistence type="predicted"/>
<feature type="transmembrane region" description="Helical" evidence="1">
    <location>
        <begin position="6"/>
        <end position="31"/>
    </location>
</feature>
<dbReference type="AlphaFoldDB" id="A0A179VC44"/>
<dbReference type="Proteomes" id="UP000186919">
    <property type="component" value="Unassembled WGS sequence"/>
</dbReference>
<evidence type="ECO:0000256" key="1">
    <source>
        <dbReference type="SAM" id="Phobius"/>
    </source>
</evidence>
<evidence type="ECO:0008006" key="4">
    <source>
        <dbReference type="Google" id="ProtNLM"/>
    </source>
</evidence>
<evidence type="ECO:0000313" key="2">
    <source>
        <dbReference type="EMBL" id="OAT68563.1"/>
    </source>
</evidence>
<accession>A0A179VC44</accession>
<keyword evidence="1" id="KW-0812">Transmembrane</keyword>
<feature type="transmembrane region" description="Helical" evidence="1">
    <location>
        <begin position="43"/>
        <end position="61"/>
    </location>
</feature>
<dbReference type="EMBL" id="LQYE01000014">
    <property type="protein sequence ID" value="OAT68563.1"/>
    <property type="molecule type" value="Genomic_DNA"/>
</dbReference>
<keyword evidence="1" id="KW-0472">Membrane</keyword>
<sequence length="350" mass="38460">MTFQPVLPWWIFIVLAVVIVVLRMYTLYRVLVVVGGGSQRKVVLRWSLLTLAIVCVFAAAARPGIEPTQHVLTESNAVAAANSNVNVFFVVDRSINSRAEDYGSGQFRMAGIRADMDAIVNQYPQGRFSITSFATGARVDWPLSEDIWSLRALLKGYSAYVAEPDSVYRVQVAAAGDELKRQLELARQQYPGSSNIVFYLGEGAGASRQPVTKFDIPGDLVDGGAVLGYGTPEGGRVASQLAANGDKTYFQSAGGTGPFLSILDERSLKDIADQLHVRYVHRIQGDSIAPVIPALDPSATTREQRSVSLPGSRTEFYWVFTGIAMALMFYELFAMVREYRMSRITKVRPT</sequence>
<reference evidence="2 3" key="1">
    <citation type="submission" date="2016-01" db="EMBL/GenBank/DDBJ databases">
        <title>Mycobacterium immunogenum strain CD11_6 genome sequencing and assembly.</title>
        <authorList>
            <person name="Kaur G."/>
            <person name="Nair G.R."/>
            <person name="Mayilraj S."/>
        </authorList>
    </citation>
    <scope>NUCLEOTIDE SEQUENCE [LARGE SCALE GENOMIC DNA]</scope>
    <source>
        <strain evidence="2 3">CD11-6</strain>
    </source>
</reference>
<dbReference type="Gene3D" id="3.40.50.410">
    <property type="entry name" value="von Willebrand factor, type A domain"/>
    <property type="match status" value="1"/>
</dbReference>
<organism evidence="2 3">
    <name type="scientific">Mycobacteroides immunogenum</name>
    <dbReference type="NCBI Taxonomy" id="83262"/>
    <lineage>
        <taxon>Bacteria</taxon>
        <taxon>Bacillati</taxon>
        <taxon>Actinomycetota</taxon>
        <taxon>Actinomycetes</taxon>
        <taxon>Mycobacteriales</taxon>
        <taxon>Mycobacteriaceae</taxon>
        <taxon>Mycobacteroides</taxon>
    </lineage>
</organism>